<evidence type="ECO:0000313" key="4">
    <source>
        <dbReference type="Proteomes" id="UP000317593"/>
    </source>
</evidence>
<dbReference type="PANTHER" id="PTHR35526:SF3">
    <property type="entry name" value="ANTI-SIGMA-F FACTOR RSBW"/>
    <property type="match status" value="1"/>
</dbReference>
<dbReference type="InterPro" id="IPR036890">
    <property type="entry name" value="HATPase_C_sf"/>
</dbReference>
<evidence type="ECO:0000256" key="1">
    <source>
        <dbReference type="ARBA" id="ARBA00022527"/>
    </source>
</evidence>
<dbReference type="InterPro" id="IPR050267">
    <property type="entry name" value="Anti-sigma-factor_SerPK"/>
</dbReference>
<dbReference type="EMBL" id="FXTH01000012">
    <property type="protein sequence ID" value="SMO77535.1"/>
    <property type="molecule type" value="Genomic_DNA"/>
</dbReference>
<dbReference type="PANTHER" id="PTHR35526">
    <property type="entry name" value="ANTI-SIGMA-F FACTOR RSBW-RELATED"/>
    <property type="match status" value="1"/>
</dbReference>
<protein>
    <submittedName>
        <fullName evidence="3">Serine/threonine-protein kinase RsbW</fullName>
    </submittedName>
</protein>
<proteinExistence type="predicted"/>
<dbReference type="Pfam" id="PF13581">
    <property type="entry name" value="HATPase_c_2"/>
    <property type="match status" value="1"/>
</dbReference>
<keyword evidence="3" id="KW-0418">Kinase</keyword>
<gene>
    <name evidence="3" type="ORF">SAMN06265218_112156</name>
</gene>
<accession>A0A521E126</accession>
<organism evidence="3 4">
    <name type="scientific">Fodinibius sediminis</name>
    <dbReference type="NCBI Taxonomy" id="1214077"/>
    <lineage>
        <taxon>Bacteria</taxon>
        <taxon>Pseudomonadati</taxon>
        <taxon>Balneolota</taxon>
        <taxon>Balneolia</taxon>
        <taxon>Balneolales</taxon>
        <taxon>Balneolaceae</taxon>
        <taxon>Fodinibius</taxon>
    </lineage>
</organism>
<dbReference type="Proteomes" id="UP000317593">
    <property type="component" value="Unassembled WGS sequence"/>
</dbReference>
<dbReference type="Gene3D" id="3.30.565.10">
    <property type="entry name" value="Histidine kinase-like ATPase, C-terminal domain"/>
    <property type="match status" value="1"/>
</dbReference>
<dbReference type="CDD" id="cd16936">
    <property type="entry name" value="HATPase_RsbW-like"/>
    <property type="match status" value="1"/>
</dbReference>
<dbReference type="GO" id="GO:0004674">
    <property type="term" value="F:protein serine/threonine kinase activity"/>
    <property type="evidence" value="ECO:0007669"/>
    <property type="project" value="UniProtKB-KW"/>
</dbReference>
<keyword evidence="4" id="KW-1185">Reference proteome</keyword>
<dbReference type="SUPFAM" id="SSF55874">
    <property type="entry name" value="ATPase domain of HSP90 chaperone/DNA topoisomerase II/histidine kinase"/>
    <property type="match status" value="1"/>
</dbReference>
<name>A0A521E126_9BACT</name>
<sequence>MEKLEPFVNKLQKWVSLDQEQWDRIMLPLSEAVNNAILHGNQLQEDKSVAVVAELKDDILTISVQDEGDGFDPETIPDPLKEENLLKEGGRGVYLIRQYTDNLHFTENGTKITMDFKL</sequence>
<feature type="domain" description="Histidine kinase/HSP90-like ATPase" evidence="2">
    <location>
        <begin position="9"/>
        <end position="115"/>
    </location>
</feature>
<evidence type="ECO:0000313" key="3">
    <source>
        <dbReference type="EMBL" id="SMO77535.1"/>
    </source>
</evidence>
<keyword evidence="3" id="KW-0808">Transferase</keyword>
<dbReference type="AlphaFoldDB" id="A0A521E126"/>
<evidence type="ECO:0000259" key="2">
    <source>
        <dbReference type="Pfam" id="PF13581"/>
    </source>
</evidence>
<reference evidence="3 4" key="1">
    <citation type="submission" date="2017-05" db="EMBL/GenBank/DDBJ databases">
        <authorList>
            <person name="Varghese N."/>
            <person name="Submissions S."/>
        </authorList>
    </citation>
    <scope>NUCLEOTIDE SEQUENCE [LARGE SCALE GENOMIC DNA]</scope>
    <source>
        <strain evidence="3 4">DSM 21194</strain>
    </source>
</reference>
<keyword evidence="1" id="KW-0723">Serine/threonine-protein kinase</keyword>
<dbReference type="InterPro" id="IPR003594">
    <property type="entry name" value="HATPase_dom"/>
</dbReference>